<sequence length="1234" mass="139217">MTKINISVTLILLLFITSCATYSPKYKEETVPLTDTIADRELDKTFFLIGDAGGAKVGETTNTLKALKKYTDSTGSKGDYAIFLGDNIYDSGLPPKDASHRKEAEHRLDVQIEALKDFKGRVLFIPGNHDWYDDGLVGLKRQEEYIEDALNDNESFQPENGCPIENIEVSENIELLVLDTQWYISDWDKHPTMNDECDINSREDFFLEIEGELKKNNGKTIVIAMHHPAYTNGIHGGVYNFQKHIFSTKRKIPLPILGSLVTQIRSQGGVSPQDRYNLRYNELMKRLITMSKSSDKVVFASGHEHNLQYIESEGVKQIVSGSGSKRSAANLGQNGLFSYGGEGFAVLNVFKDGSSEVNFYGAQNGTPNLMFSKNVYEKTPDYDTSLLAEEFGVSREVSVYKKEDTEKSDSYKWFWGDHYRDVYGTNVLVPVATIDTLMGGFTVERKGGGHQTRSLRLIDSRKRNFALRAVKKSATQFLQKAVFKDIYVEDEFEKTITEDVLLDFYTSSHPFATFTIGTLADAIGVYHTNPMMFYMPKHKALGNYNDEFGDELYIIEERPDDGFVDVPSFGSPDGIDSTSDVLENLRKDEKYKIDEPAYIKARLFDMLLGDWDRHQDQWRWSRFDISDDESVYRPIPRDRDQVFSNYDGALLGIIQALVPTTRAFQVYDGDLKNVKWINFSGIKLDRTFTQNTGRDVWLAQAKYIQEHLTDEAIDEAFSKLPIEVQGETSRDISDKLKERRGNIVAIAEEYYNHLSKQVIITGTDKDDFFEITRGDKTTTITVSRIKGGEVKKPFKKRVINASETNEIWVYGLDDDDEFLVNGSGKKPIFTRIIGGQNNDVYTMENGKKIKVYDHKTKPNTIVKKGSASFRFNNIYDNNTYDYNRYISAVNTIVPSVGYNPDDGVKLGIQDVYMTKGFKSDPYESKHTLSLGYFLATEGLDLQYTGEFAKAFGKWNVIVSGRYANESFTQNYFGLGNDTKNFDDDLEMDYNRVKTGIYGGHIGLVKTGHYGSRIAITTGVDKIEVQQTEGRFIASVLPADSKLFESNFFGNVDLDYSYSGSDSKAFPTRGMYFGLRVGATTNLEETKNTFGYIHPSLEFINALSRNRKLVLKTKVQGQFKLGNKFEFYQAAVLGANTGLRGYRTQRFAGNSALAFNADINYKLIQFKTGLLPLQMSLFGGYDVGRVWLKGEDSNTWHTDFGGGLVINAVDTVSGEFGLFGGKEGPRFAFGFLVSL</sequence>
<comment type="subcellular location">
    <subcellularLocation>
        <location evidence="1">Membrane</location>
    </subcellularLocation>
</comment>
<dbReference type="GO" id="GO:0016787">
    <property type="term" value="F:hydrolase activity"/>
    <property type="evidence" value="ECO:0007669"/>
    <property type="project" value="UniProtKB-KW"/>
</dbReference>
<evidence type="ECO:0000313" key="7">
    <source>
        <dbReference type="EMBL" id="SDF01373.1"/>
    </source>
</evidence>
<dbReference type="OrthoDB" id="333971at2"/>
<feature type="domain" description="Bacterial surface antigen (D15)" evidence="6">
    <location>
        <begin position="988"/>
        <end position="1197"/>
    </location>
</feature>
<dbReference type="GO" id="GO:0019867">
    <property type="term" value="C:outer membrane"/>
    <property type="evidence" value="ECO:0007669"/>
    <property type="project" value="InterPro"/>
</dbReference>
<evidence type="ECO:0000259" key="5">
    <source>
        <dbReference type="Pfam" id="PF00149"/>
    </source>
</evidence>
<keyword evidence="3" id="KW-0378">Hydrolase</keyword>
<keyword evidence="4" id="KW-0472">Membrane</keyword>
<evidence type="ECO:0000256" key="3">
    <source>
        <dbReference type="ARBA" id="ARBA00022801"/>
    </source>
</evidence>
<proteinExistence type="predicted"/>
<dbReference type="InterPro" id="IPR029052">
    <property type="entry name" value="Metallo-depent_PP-like"/>
</dbReference>
<dbReference type="Proteomes" id="UP000199321">
    <property type="component" value="Unassembled WGS sequence"/>
</dbReference>
<dbReference type="PANTHER" id="PTHR10161">
    <property type="entry name" value="TARTRATE-RESISTANT ACID PHOSPHATASE TYPE 5"/>
    <property type="match status" value="1"/>
</dbReference>
<organism evidence="7 8">
    <name type="scientific">Ulvibacter litoralis</name>
    <dbReference type="NCBI Taxonomy" id="227084"/>
    <lineage>
        <taxon>Bacteria</taxon>
        <taxon>Pseudomonadati</taxon>
        <taxon>Bacteroidota</taxon>
        <taxon>Flavobacteriia</taxon>
        <taxon>Flavobacteriales</taxon>
        <taxon>Flavobacteriaceae</taxon>
        <taxon>Ulvibacter</taxon>
    </lineage>
</organism>
<dbReference type="STRING" id="227084.SAMN05421855_104168"/>
<evidence type="ECO:0000313" key="8">
    <source>
        <dbReference type="Proteomes" id="UP000199321"/>
    </source>
</evidence>
<dbReference type="EMBL" id="FNBA01000004">
    <property type="protein sequence ID" value="SDF01373.1"/>
    <property type="molecule type" value="Genomic_DNA"/>
</dbReference>
<dbReference type="Pfam" id="PF00149">
    <property type="entry name" value="Metallophos"/>
    <property type="match status" value="1"/>
</dbReference>
<evidence type="ECO:0000256" key="2">
    <source>
        <dbReference type="ARBA" id="ARBA00022729"/>
    </source>
</evidence>
<keyword evidence="2" id="KW-0732">Signal</keyword>
<reference evidence="7 8" key="1">
    <citation type="submission" date="2016-10" db="EMBL/GenBank/DDBJ databases">
        <authorList>
            <person name="de Groot N.N."/>
        </authorList>
    </citation>
    <scope>NUCLEOTIDE SEQUENCE [LARGE SCALE GENOMIC DNA]</scope>
    <source>
        <strain evidence="7 8">DSM 16195</strain>
    </source>
</reference>
<dbReference type="PROSITE" id="PS51257">
    <property type="entry name" value="PROKAR_LIPOPROTEIN"/>
    <property type="match status" value="1"/>
</dbReference>
<dbReference type="Pfam" id="PF01103">
    <property type="entry name" value="Omp85"/>
    <property type="match status" value="1"/>
</dbReference>
<evidence type="ECO:0000259" key="6">
    <source>
        <dbReference type="Pfam" id="PF01103"/>
    </source>
</evidence>
<keyword evidence="8" id="KW-1185">Reference proteome</keyword>
<feature type="domain" description="Calcineurin-like phosphoesterase" evidence="5">
    <location>
        <begin position="46"/>
        <end position="237"/>
    </location>
</feature>
<dbReference type="SUPFAM" id="SSF56300">
    <property type="entry name" value="Metallo-dependent phosphatases"/>
    <property type="match status" value="1"/>
</dbReference>
<evidence type="ECO:0000256" key="1">
    <source>
        <dbReference type="ARBA" id="ARBA00004370"/>
    </source>
</evidence>
<evidence type="ECO:0000256" key="4">
    <source>
        <dbReference type="ARBA" id="ARBA00023136"/>
    </source>
</evidence>
<protein>
    <submittedName>
        <fullName evidence="7">Surface antigen</fullName>
    </submittedName>
</protein>
<dbReference type="InterPro" id="IPR051558">
    <property type="entry name" value="Metallophosphoesterase_PAP"/>
</dbReference>
<accession>A0A1G7HLZ2</accession>
<dbReference type="RefSeq" id="WP_093144826.1">
    <property type="nucleotide sequence ID" value="NZ_BMWO01000004.1"/>
</dbReference>
<gene>
    <name evidence="7" type="ORF">SAMN05421855_104168</name>
</gene>
<dbReference type="InterPro" id="IPR004843">
    <property type="entry name" value="Calcineurin-like_PHP"/>
</dbReference>
<dbReference type="InterPro" id="IPR000184">
    <property type="entry name" value="Bac_surfAg_D15"/>
</dbReference>
<dbReference type="AlphaFoldDB" id="A0A1G7HLZ2"/>
<dbReference type="PANTHER" id="PTHR10161:SF14">
    <property type="entry name" value="TARTRATE-RESISTANT ACID PHOSPHATASE TYPE 5"/>
    <property type="match status" value="1"/>
</dbReference>
<name>A0A1G7HLZ2_9FLAO</name>
<dbReference type="Gene3D" id="3.60.21.10">
    <property type="match status" value="1"/>
</dbReference>